<evidence type="ECO:0000259" key="3">
    <source>
        <dbReference type="SMART" id="SM00062"/>
    </source>
</evidence>
<protein>
    <submittedName>
        <fullName evidence="4">ABC transporter substrate-binding protein</fullName>
    </submittedName>
</protein>
<evidence type="ECO:0000313" key="5">
    <source>
        <dbReference type="Proteomes" id="UP000657592"/>
    </source>
</evidence>
<reference evidence="4" key="2">
    <citation type="submission" date="2020-09" db="EMBL/GenBank/DDBJ databases">
        <authorList>
            <person name="Sun Q."/>
            <person name="Zhou Y."/>
        </authorList>
    </citation>
    <scope>NUCLEOTIDE SEQUENCE</scope>
    <source>
        <strain evidence="4">CGMCC 1.15794</strain>
    </source>
</reference>
<dbReference type="PROSITE" id="PS51257">
    <property type="entry name" value="PROKAR_LIPOPROTEIN"/>
    <property type="match status" value="1"/>
</dbReference>
<dbReference type="PANTHER" id="PTHR35936">
    <property type="entry name" value="MEMBRANE-BOUND LYTIC MUREIN TRANSGLYCOSYLASE F"/>
    <property type="match status" value="1"/>
</dbReference>
<dbReference type="Gene3D" id="3.40.190.10">
    <property type="entry name" value="Periplasmic binding protein-like II"/>
    <property type="match status" value="2"/>
</dbReference>
<feature type="signal peptide" evidence="2">
    <location>
        <begin position="1"/>
        <end position="31"/>
    </location>
</feature>
<reference evidence="4" key="1">
    <citation type="journal article" date="2014" name="Int. J. Syst. Evol. Microbiol.">
        <title>Complete genome sequence of Corynebacterium casei LMG S-19264T (=DSM 44701T), isolated from a smear-ripened cheese.</title>
        <authorList>
            <consortium name="US DOE Joint Genome Institute (JGI-PGF)"/>
            <person name="Walter F."/>
            <person name="Albersmeier A."/>
            <person name="Kalinowski J."/>
            <person name="Ruckert C."/>
        </authorList>
    </citation>
    <scope>NUCLEOTIDE SEQUENCE</scope>
    <source>
        <strain evidence="4">CGMCC 1.15794</strain>
    </source>
</reference>
<evidence type="ECO:0000256" key="1">
    <source>
        <dbReference type="ARBA" id="ARBA00022729"/>
    </source>
</evidence>
<evidence type="ECO:0000256" key="2">
    <source>
        <dbReference type="SAM" id="SignalP"/>
    </source>
</evidence>
<evidence type="ECO:0000313" key="4">
    <source>
        <dbReference type="EMBL" id="GGH43069.1"/>
    </source>
</evidence>
<name>A0A917IG63_9MICO</name>
<feature type="chain" id="PRO_5037317979" evidence="2">
    <location>
        <begin position="32"/>
        <end position="318"/>
    </location>
</feature>
<dbReference type="RefSeq" id="WP_188755812.1">
    <property type="nucleotide sequence ID" value="NZ_BMJY01000005.1"/>
</dbReference>
<dbReference type="PANTHER" id="PTHR35936:SF17">
    <property type="entry name" value="ARGININE-BINDING EXTRACELLULAR PROTEIN ARTP"/>
    <property type="match status" value="1"/>
</dbReference>
<gene>
    <name evidence="4" type="ORF">GCM10010921_16730</name>
</gene>
<feature type="domain" description="Solute-binding protein family 3/N-terminal" evidence="3">
    <location>
        <begin position="70"/>
        <end position="294"/>
    </location>
</feature>
<dbReference type="EMBL" id="BMJY01000005">
    <property type="protein sequence ID" value="GGH43069.1"/>
    <property type="molecule type" value="Genomic_DNA"/>
</dbReference>
<comment type="caution">
    <text evidence="4">The sequence shown here is derived from an EMBL/GenBank/DDBJ whole genome shotgun (WGS) entry which is preliminary data.</text>
</comment>
<keyword evidence="1 2" id="KW-0732">Signal</keyword>
<dbReference type="AlphaFoldDB" id="A0A917IG63"/>
<keyword evidence="5" id="KW-1185">Reference proteome</keyword>
<sequence>MIEPQTRTRFGLLAVALTSTALVLTACSADAPETPSAPAAGTNEVYDMLPDAIKEAGVIRAGGLFQTPPVLGAAADDPTTPVGIAPDLAAKIEPILGVRIEFVDTQWPNQIPGLQSGNLDVLWGQISDNAERERSAFDFVPFLGSDQGLLTQAGNPQGIDSIASMCGLTLALPNGGNQGEIVAAISAERCEAAGEPAIRQLPLQGGADAYSAVKAGTADAWMDVRSSVEQVAASDTAFEVVHVDIEEIPLEMRNVSGIAVSKENPGLTEALFEAMSRIVEDGEYLAVLEEYDVAADAIPEELFSINPFTNTPVGEMAG</sequence>
<dbReference type="Pfam" id="PF00497">
    <property type="entry name" value="SBP_bac_3"/>
    <property type="match status" value="1"/>
</dbReference>
<proteinExistence type="predicted"/>
<organism evidence="4 5">
    <name type="scientific">Microbacterium album</name>
    <dbReference type="NCBI Taxonomy" id="2053191"/>
    <lineage>
        <taxon>Bacteria</taxon>
        <taxon>Bacillati</taxon>
        <taxon>Actinomycetota</taxon>
        <taxon>Actinomycetes</taxon>
        <taxon>Micrococcales</taxon>
        <taxon>Microbacteriaceae</taxon>
        <taxon>Microbacterium</taxon>
    </lineage>
</organism>
<dbReference type="InterPro" id="IPR001638">
    <property type="entry name" value="Solute-binding_3/MltF_N"/>
</dbReference>
<accession>A0A917IG63</accession>
<dbReference type="SUPFAM" id="SSF53850">
    <property type="entry name" value="Periplasmic binding protein-like II"/>
    <property type="match status" value="1"/>
</dbReference>
<dbReference type="Proteomes" id="UP000657592">
    <property type="component" value="Unassembled WGS sequence"/>
</dbReference>
<dbReference type="SMART" id="SM00062">
    <property type="entry name" value="PBPb"/>
    <property type="match status" value="1"/>
</dbReference>